<keyword evidence="2" id="KW-0813">Transport</keyword>
<sequence length="428" mass="47209">MDADALRLQSLGYKQELTRGLTRLTNYGMALSVISVPAGVSYLFGYGMITGGPVVMIWGWLVVGIFTLSVGLSMAEICSAYPTSGGLYFWAGILVPKRYKPIASWFTGWFNLAGQFAVTAAFDFGLSMLLASVVSVGVDSQWSPKPFHLVLIHLGLVISHGVANSIGARFFVRIAQISTWWQLIAPIIVALALLIGNKEGHLSASSIFTLFNNDTGWSSKGYVILIGLLQAQLCLCGYDASAHMTEETKKADVAGAWGMIAAILVSTIVGWLVLVAFLLSIHDYQATMTTPTGFPVTQILLDNFGRELTIFFMSLLLVACWFGGLASVTTNSRMIYAFSRDHAMIAQENMGIITLNKMNCQWIEQLSRASLENENNYFITIDTSLKFNFPYHIEGNYQCYTRKKIPITTNDIDMNSNTLLIDEWNQLE</sequence>
<dbReference type="PANTHER" id="PTHR45649">
    <property type="entry name" value="AMINO-ACID PERMEASE BAT1"/>
    <property type="match status" value="1"/>
</dbReference>
<dbReference type="PROSITE" id="PS00218">
    <property type="entry name" value="AMINO_ACID_PERMEASE_1"/>
    <property type="match status" value="1"/>
</dbReference>
<feature type="transmembrane region" description="Helical" evidence="6">
    <location>
        <begin position="102"/>
        <end position="130"/>
    </location>
</feature>
<comment type="subcellular location">
    <subcellularLocation>
        <location evidence="1">Membrane</location>
        <topology evidence="1">Multi-pass membrane protein</topology>
    </subcellularLocation>
</comment>
<dbReference type="Gene3D" id="1.20.1740.10">
    <property type="entry name" value="Amino acid/polyamine transporter I"/>
    <property type="match status" value="1"/>
</dbReference>
<organism evidence="7 9">
    <name type="scientific">Rotaria sordida</name>
    <dbReference type="NCBI Taxonomy" id="392033"/>
    <lineage>
        <taxon>Eukaryota</taxon>
        <taxon>Metazoa</taxon>
        <taxon>Spiralia</taxon>
        <taxon>Gnathifera</taxon>
        <taxon>Rotifera</taxon>
        <taxon>Eurotatoria</taxon>
        <taxon>Bdelloidea</taxon>
        <taxon>Philodinida</taxon>
        <taxon>Philodinidae</taxon>
        <taxon>Rotaria</taxon>
    </lineage>
</organism>
<dbReference type="Pfam" id="PF13520">
    <property type="entry name" value="AA_permease_2"/>
    <property type="match status" value="1"/>
</dbReference>
<dbReference type="Proteomes" id="UP000663864">
    <property type="component" value="Unassembled WGS sequence"/>
</dbReference>
<evidence type="ECO:0008006" key="10">
    <source>
        <dbReference type="Google" id="ProtNLM"/>
    </source>
</evidence>
<evidence type="ECO:0000313" key="7">
    <source>
        <dbReference type="EMBL" id="CAF1430544.1"/>
    </source>
</evidence>
<gene>
    <name evidence="8" type="ORF">JBS370_LOCUS27887</name>
    <name evidence="7" type="ORF">ZHD862_LOCUS34358</name>
</gene>
<keyword evidence="4 6" id="KW-1133">Transmembrane helix</keyword>
<feature type="transmembrane region" description="Helical" evidence="6">
    <location>
        <begin position="253"/>
        <end position="281"/>
    </location>
</feature>
<reference evidence="7" key="1">
    <citation type="submission" date="2021-02" db="EMBL/GenBank/DDBJ databases">
        <authorList>
            <person name="Nowell W R."/>
        </authorList>
    </citation>
    <scope>NUCLEOTIDE SEQUENCE</scope>
</reference>
<comment type="caution">
    <text evidence="7">The sequence shown here is derived from an EMBL/GenBank/DDBJ whole genome shotgun (WGS) entry which is preliminary data.</text>
</comment>
<evidence type="ECO:0000313" key="9">
    <source>
        <dbReference type="Proteomes" id="UP000663864"/>
    </source>
</evidence>
<dbReference type="GO" id="GO:0022857">
    <property type="term" value="F:transmembrane transporter activity"/>
    <property type="evidence" value="ECO:0007669"/>
    <property type="project" value="InterPro"/>
</dbReference>
<feature type="transmembrane region" description="Helical" evidence="6">
    <location>
        <begin position="310"/>
        <end position="330"/>
    </location>
</feature>
<evidence type="ECO:0000256" key="2">
    <source>
        <dbReference type="ARBA" id="ARBA00022448"/>
    </source>
</evidence>
<proteinExistence type="predicted"/>
<evidence type="ECO:0000313" key="8">
    <source>
        <dbReference type="EMBL" id="CAF4029800.1"/>
    </source>
</evidence>
<evidence type="ECO:0000256" key="4">
    <source>
        <dbReference type="ARBA" id="ARBA00022989"/>
    </source>
</evidence>
<dbReference type="AlphaFoldDB" id="A0A815N1M1"/>
<dbReference type="Proteomes" id="UP000663836">
    <property type="component" value="Unassembled WGS sequence"/>
</dbReference>
<feature type="transmembrane region" description="Helical" evidence="6">
    <location>
        <begin position="150"/>
        <end position="172"/>
    </location>
</feature>
<evidence type="ECO:0000256" key="6">
    <source>
        <dbReference type="SAM" id="Phobius"/>
    </source>
</evidence>
<feature type="transmembrane region" description="Helical" evidence="6">
    <location>
        <begin position="24"/>
        <end position="45"/>
    </location>
</feature>
<dbReference type="InterPro" id="IPR002293">
    <property type="entry name" value="AA/rel_permease1"/>
</dbReference>
<dbReference type="PANTHER" id="PTHR45649:SF26">
    <property type="entry name" value="OS04G0435100 PROTEIN"/>
    <property type="match status" value="1"/>
</dbReference>
<evidence type="ECO:0000256" key="5">
    <source>
        <dbReference type="ARBA" id="ARBA00023136"/>
    </source>
</evidence>
<protein>
    <recommendedName>
        <fullName evidence="10">Amino acid permease</fullName>
    </recommendedName>
</protein>
<dbReference type="GO" id="GO:0016020">
    <property type="term" value="C:membrane"/>
    <property type="evidence" value="ECO:0007669"/>
    <property type="project" value="UniProtKB-SubCell"/>
</dbReference>
<keyword evidence="3 6" id="KW-0812">Transmembrane</keyword>
<dbReference type="EMBL" id="CAJNOT010004392">
    <property type="protein sequence ID" value="CAF1430544.1"/>
    <property type="molecule type" value="Genomic_DNA"/>
</dbReference>
<feature type="transmembrane region" description="Helical" evidence="6">
    <location>
        <begin position="179"/>
        <end position="196"/>
    </location>
</feature>
<keyword evidence="5 6" id="KW-0472">Membrane</keyword>
<feature type="transmembrane region" description="Helical" evidence="6">
    <location>
        <begin position="57"/>
        <end position="81"/>
    </location>
</feature>
<dbReference type="EMBL" id="CAJOBD010005401">
    <property type="protein sequence ID" value="CAF4029800.1"/>
    <property type="molecule type" value="Genomic_DNA"/>
</dbReference>
<accession>A0A815N1M1</accession>
<name>A0A815N1M1_9BILA</name>
<feature type="transmembrane region" description="Helical" evidence="6">
    <location>
        <begin position="221"/>
        <end position="241"/>
    </location>
</feature>
<evidence type="ECO:0000256" key="1">
    <source>
        <dbReference type="ARBA" id="ARBA00004141"/>
    </source>
</evidence>
<dbReference type="InterPro" id="IPR004840">
    <property type="entry name" value="Amino_acid_permease_CS"/>
</dbReference>
<evidence type="ECO:0000256" key="3">
    <source>
        <dbReference type="ARBA" id="ARBA00022692"/>
    </source>
</evidence>
<dbReference type="GO" id="GO:0006865">
    <property type="term" value="P:amino acid transport"/>
    <property type="evidence" value="ECO:0007669"/>
    <property type="project" value="InterPro"/>
</dbReference>